<reference evidence="2 3" key="1">
    <citation type="submission" date="2010-01" db="EMBL/GenBank/DDBJ databases">
        <authorList>
            <person name="Muzny D."/>
            <person name="Qin X."/>
            <person name="Deng J."/>
            <person name="Jiang H."/>
            <person name="Liu Y."/>
            <person name="Qu J."/>
            <person name="Song X.-Z."/>
            <person name="Zhang L."/>
            <person name="Thornton R."/>
            <person name="Coyle M."/>
            <person name="Francisco L."/>
            <person name="Jackson L."/>
            <person name="Javaid M."/>
            <person name="Korchina V."/>
            <person name="Kovar C."/>
            <person name="Mata R."/>
            <person name="Mathew T."/>
            <person name="Ngo R."/>
            <person name="Nguyen L."/>
            <person name="Nguyen N."/>
            <person name="Okwuonu G."/>
            <person name="Ongeri F."/>
            <person name="Pham C."/>
            <person name="Simmons D."/>
            <person name="Wilczek-Boney K."/>
            <person name="Hale W."/>
            <person name="Jakkamsetti A."/>
            <person name="Pham P."/>
            <person name="Ruth R."/>
            <person name="San Lucas F."/>
            <person name="Warren J."/>
            <person name="Zhang J."/>
            <person name="Zhao Z."/>
            <person name="Zhou C."/>
            <person name="Zhu D."/>
            <person name="Lee S."/>
            <person name="Bess C."/>
            <person name="Blankenburg K."/>
            <person name="Forbes L."/>
            <person name="Fu Q."/>
            <person name="Gubbala S."/>
            <person name="Hirani K."/>
            <person name="Jayaseelan J.C."/>
            <person name="Lara F."/>
            <person name="Munidasa M."/>
            <person name="Palculict T."/>
            <person name="Patil S."/>
            <person name="Pu L.-L."/>
            <person name="Saada N."/>
            <person name="Tang L."/>
            <person name="Weissenberger G."/>
            <person name="Zhu Y."/>
            <person name="Hemphill L."/>
            <person name="Shang Y."/>
            <person name="Youmans B."/>
            <person name="Ayvaz T."/>
            <person name="Ross M."/>
            <person name="Santibanez J."/>
            <person name="Aqrawi P."/>
            <person name="Gross S."/>
            <person name="Joshi V."/>
            <person name="Fowler G."/>
            <person name="Nazareth L."/>
            <person name="Reid J."/>
            <person name="Worley K."/>
            <person name="Petrosino J."/>
            <person name="Highlander S."/>
            <person name="Gibbs R."/>
        </authorList>
    </citation>
    <scope>NUCLEOTIDE SEQUENCE [LARGE SCALE GENOMIC DNA]</scope>
    <source>
        <strain evidence="2 3">DSM 4582</strain>
    </source>
</reference>
<dbReference type="EMBL" id="ADBY01000015">
    <property type="protein sequence ID" value="EFE97791.1"/>
    <property type="molecule type" value="Genomic_DNA"/>
</dbReference>
<dbReference type="AlphaFoldDB" id="D4DXP8"/>
<proteinExistence type="predicted"/>
<gene>
    <name evidence="2" type="ORF">HMPREF0758_0698</name>
</gene>
<dbReference type="HOGENOM" id="CLU_3066136_0_0_6"/>
<sequence length="53" mass="6005">MLWMAVFGINKGKFSVININYVFPKDMSSPRVDTMLIKSALVVIINLFIIGCR</sequence>
<keyword evidence="1" id="KW-0812">Transmembrane</keyword>
<evidence type="ECO:0000313" key="3">
    <source>
        <dbReference type="Proteomes" id="UP000005723"/>
    </source>
</evidence>
<keyword evidence="1" id="KW-1133">Transmembrane helix</keyword>
<feature type="transmembrane region" description="Helical" evidence="1">
    <location>
        <begin position="35"/>
        <end position="52"/>
    </location>
</feature>
<evidence type="ECO:0000256" key="1">
    <source>
        <dbReference type="SAM" id="Phobius"/>
    </source>
</evidence>
<name>D4DXP8_SEROD</name>
<dbReference type="STRING" id="667129.HMPREF0758_0698"/>
<comment type="caution">
    <text evidence="2">The sequence shown here is derived from an EMBL/GenBank/DDBJ whole genome shotgun (WGS) entry which is preliminary data.</text>
</comment>
<evidence type="ECO:0000313" key="2">
    <source>
        <dbReference type="EMBL" id="EFE97791.1"/>
    </source>
</evidence>
<protein>
    <submittedName>
        <fullName evidence="2">Uncharacterized protein</fullName>
    </submittedName>
</protein>
<organism evidence="2 3">
    <name type="scientific">Serratia odorifera DSM 4582</name>
    <dbReference type="NCBI Taxonomy" id="667129"/>
    <lineage>
        <taxon>Bacteria</taxon>
        <taxon>Pseudomonadati</taxon>
        <taxon>Pseudomonadota</taxon>
        <taxon>Gammaproteobacteria</taxon>
        <taxon>Enterobacterales</taxon>
        <taxon>Yersiniaceae</taxon>
        <taxon>Serratia</taxon>
    </lineage>
</organism>
<keyword evidence="3" id="KW-1185">Reference proteome</keyword>
<accession>D4DXP8</accession>
<dbReference type="Proteomes" id="UP000005723">
    <property type="component" value="Unassembled WGS sequence"/>
</dbReference>
<keyword evidence="1" id="KW-0472">Membrane</keyword>